<evidence type="ECO:0000313" key="3">
    <source>
        <dbReference type="EMBL" id="CAB4178242.1"/>
    </source>
</evidence>
<protein>
    <recommendedName>
        <fullName evidence="5">PD-(D/E)XK nuclease superfamily</fullName>
    </recommendedName>
</protein>
<name>A0A6J5Q4A7_9CAUD</name>
<organism evidence="3">
    <name type="scientific">uncultured Caudovirales phage</name>
    <dbReference type="NCBI Taxonomy" id="2100421"/>
    <lineage>
        <taxon>Viruses</taxon>
        <taxon>Duplodnaviria</taxon>
        <taxon>Heunggongvirae</taxon>
        <taxon>Uroviricota</taxon>
        <taxon>Caudoviricetes</taxon>
        <taxon>Peduoviridae</taxon>
        <taxon>Maltschvirus</taxon>
        <taxon>Maltschvirus maltsch</taxon>
    </lineage>
</organism>
<gene>
    <name evidence="3" type="ORF">UFOVP1007_41</name>
    <name evidence="4" type="ORF">UFOVP1159_41</name>
    <name evidence="2" type="ORF">UFOVP927_22</name>
</gene>
<reference evidence="3" key="1">
    <citation type="submission" date="2020-05" db="EMBL/GenBank/DDBJ databases">
        <authorList>
            <person name="Chiriac C."/>
            <person name="Salcher M."/>
            <person name="Ghai R."/>
            <person name="Kavagutti S V."/>
        </authorList>
    </citation>
    <scope>NUCLEOTIDE SEQUENCE</scope>
</reference>
<evidence type="ECO:0000256" key="1">
    <source>
        <dbReference type="SAM" id="MobiDB-lite"/>
    </source>
</evidence>
<dbReference type="EMBL" id="LR796868">
    <property type="protein sequence ID" value="CAB4171701.1"/>
    <property type="molecule type" value="Genomic_DNA"/>
</dbReference>
<evidence type="ECO:0000313" key="4">
    <source>
        <dbReference type="EMBL" id="CAB4187535.1"/>
    </source>
</evidence>
<proteinExistence type="predicted"/>
<evidence type="ECO:0000313" key="2">
    <source>
        <dbReference type="EMBL" id="CAB4171701.1"/>
    </source>
</evidence>
<sequence>MSTESGHWYDKDGKPCHTQPTKKGAKSLTRSTTITDARKMNLLPSVSGITGMMSNPILDRYKQRRVAEEAFARPPIGDETKDEYTRYLLDKAGEQTRDAADLGTEIHALLEAWGKGTPVDPAHMLTLPSTGERVPATTVIAPVVKLIADLGLQPRGHECVVVNARHGYAGTTDLPWATKDYYGILDFKSAKTTPEEPIAPRQAYAMQIAAYIAAYWGPDADCPIGDKAVGYNLYISTTEPGRVELVSYGPTELRAEWEAFQACLTLWRHKNKYDPRNGGTA</sequence>
<accession>A0A6J5Q4A7</accession>
<dbReference type="EMBL" id="LR797108">
    <property type="protein sequence ID" value="CAB4187535.1"/>
    <property type="molecule type" value="Genomic_DNA"/>
</dbReference>
<evidence type="ECO:0008006" key="5">
    <source>
        <dbReference type="Google" id="ProtNLM"/>
    </source>
</evidence>
<feature type="region of interest" description="Disordered" evidence="1">
    <location>
        <begin position="1"/>
        <end position="29"/>
    </location>
</feature>
<dbReference type="EMBL" id="LR796958">
    <property type="protein sequence ID" value="CAB4178242.1"/>
    <property type="molecule type" value="Genomic_DNA"/>
</dbReference>